<accession>A0ABS5RZ83</accession>
<dbReference type="SUPFAM" id="SSF50182">
    <property type="entry name" value="Sm-like ribonucleoproteins"/>
    <property type="match status" value="1"/>
</dbReference>
<dbReference type="InterPro" id="IPR052702">
    <property type="entry name" value="MscS-like_channel"/>
</dbReference>
<feature type="transmembrane region" description="Helical" evidence="7">
    <location>
        <begin position="362"/>
        <end position="379"/>
    </location>
</feature>
<dbReference type="Proteomes" id="UP001297272">
    <property type="component" value="Unassembled WGS sequence"/>
</dbReference>
<feature type="transmembrane region" description="Helical" evidence="7">
    <location>
        <begin position="427"/>
        <end position="448"/>
    </location>
</feature>
<evidence type="ECO:0000313" key="12">
    <source>
        <dbReference type="Proteomes" id="UP001297272"/>
    </source>
</evidence>
<evidence type="ECO:0000313" key="11">
    <source>
        <dbReference type="EMBL" id="MBS9722363.1"/>
    </source>
</evidence>
<feature type="domain" description="Mechanosensitive ion channel MscS" evidence="9">
    <location>
        <begin position="620"/>
        <end position="683"/>
    </location>
</feature>
<comment type="caution">
    <text evidence="11">The sequence shown here is derived from an EMBL/GenBank/DDBJ whole genome shotgun (WGS) entry which is preliminary data.</text>
</comment>
<feature type="transmembrane region" description="Helical" evidence="7">
    <location>
        <begin position="400"/>
        <end position="421"/>
    </location>
</feature>
<evidence type="ECO:0000256" key="6">
    <source>
        <dbReference type="ARBA" id="ARBA00023136"/>
    </source>
</evidence>
<feature type="transmembrane region" description="Helical" evidence="7">
    <location>
        <begin position="536"/>
        <end position="557"/>
    </location>
</feature>
<name>A0ABS5RZ83_9HYPH</name>
<evidence type="ECO:0000259" key="9">
    <source>
        <dbReference type="Pfam" id="PF00924"/>
    </source>
</evidence>
<dbReference type="Gene3D" id="3.30.70.100">
    <property type="match status" value="1"/>
</dbReference>
<dbReference type="PANTHER" id="PTHR30347">
    <property type="entry name" value="POTASSIUM CHANNEL RELATED"/>
    <property type="match status" value="1"/>
</dbReference>
<keyword evidence="3" id="KW-1003">Cell membrane</keyword>
<dbReference type="InterPro" id="IPR023408">
    <property type="entry name" value="MscS_beta-dom_sf"/>
</dbReference>
<feature type="transmembrane region" description="Helical" evidence="7">
    <location>
        <begin position="246"/>
        <end position="265"/>
    </location>
</feature>
<keyword evidence="6 7" id="KW-0472">Membrane</keyword>
<evidence type="ECO:0000259" key="10">
    <source>
        <dbReference type="Pfam" id="PF12607"/>
    </source>
</evidence>
<dbReference type="RefSeq" id="WP_213986011.1">
    <property type="nucleotide sequence ID" value="NZ_JAFMNX010000005.1"/>
</dbReference>
<evidence type="ECO:0000256" key="8">
    <source>
        <dbReference type="SAM" id="SignalP"/>
    </source>
</evidence>
<feature type="chain" id="PRO_5046976790" evidence="8">
    <location>
        <begin position="24"/>
        <end position="802"/>
    </location>
</feature>
<feature type="transmembrane region" description="Helical" evidence="7">
    <location>
        <begin position="285"/>
        <end position="304"/>
    </location>
</feature>
<keyword evidence="4 7" id="KW-0812">Transmembrane</keyword>
<sequence length="802" mass="85637">MFVSKLRLALLVLSLLLPVANHAAAQGDTPAALIEQLTQSETELQAIDRALDRRVGADEQDALRARAVAAQQAATGLAKQLEDQLARIDARLAGIGPVAEGATEAPDISAERADLAQQRANIDAAIKRGRLAGVEAQQLVDEIDHSRAEQFSERISTRVASPLTPRFWVDVADAFPRDARRISSFFSQGMEQIRARWADVLFWPALLGAAGALIVLYPLRRFLKSFGQRFLIEGAPGRRLRRSANALWRIIVGTLTPLLAATLFVQGLRWAGLMADRWTSVADAFVAVSGFAGFVVALGSAVLMRDQPSWRVAPMQDDTASRLTPLSWLLAGTSMFNVLMTAFNTAVGASQPATITLQGLEALLQLLLILAALFILSRLRAAKAASSSASKATTGAVQSLISLLVWILAAVSALALVLGYISFSLFIGQFIGWAAIVGATLYLLMAVVDDVATSVFTRTSPLGIAMSRGFGLRGSMIDQFGLLLSGILRLSLVAIAFALLMIPFGGGGGLNALLSQAGALAQGIQIGGISISPGAILRGVIVLVIGLTLVRLFMGWLENRYLPATDLDGSARNSVSLVMRYVGIALAVLWALASLNIGVERIALLLSALSVGIGFGLQAITQNFVSGLILLAERPIKIGDLIRVGTDEGDVKRISVRSTEIVLADHSTLIVPNSELITKTVLNKTLAGPLGRIQIQFSVPIGTDPHVISTIVMEAFQAEPAVLEDPAPAVFVDAITDGRIMFNCFAHVASPRVAYGPRSNILMTLLGRFRETGIDIGTVPQRLEMLPVERDRQPTRKPEDDA</sequence>
<dbReference type="PANTHER" id="PTHR30347:SF9">
    <property type="entry name" value="MINICONDUCTANCE MECHANOSENSITIVE CHANNEL MSCM"/>
    <property type="match status" value="1"/>
</dbReference>
<evidence type="ECO:0000256" key="2">
    <source>
        <dbReference type="ARBA" id="ARBA00008017"/>
    </source>
</evidence>
<keyword evidence="5 7" id="KW-1133">Transmembrane helix</keyword>
<proteinExistence type="inferred from homology"/>
<dbReference type="Pfam" id="PF12607">
    <property type="entry name" value="DUF3772"/>
    <property type="match status" value="1"/>
</dbReference>
<evidence type="ECO:0000256" key="7">
    <source>
        <dbReference type="SAM" id="Phobius"/>
    </source>
</evidence>
<evidence type="ECO:0000256" key="4">
    <source>
        <dbReference type="ARBA" id="ARBA00022692"/>
    </source>
</evidence>
<comment type="subcellular location">
    <subcellularLocation>
        <location evidence="1">Cell membrane</location>
        <topology evidence="1">Multi-pass membrane protein</topology>
    </subcellularLocation>
</comment>
<dbReference type="Pfam" id="PF00924">
    <property type="entry name" value="MS_channel_2nd"/>
    <property type="match status" value="1"/>
</dbReference>
<organism evidence="11 12">
    <name type="scientific">Tianweitania aestuarii</name>
    <dbReference type="NCBI Taxonomy" id="2814886"/>
    <lineage>
        <taxon>Bacteria</taxon>
        <taxon>Pseudomonadati</taxon>
        <taxon>Pseudomonadota</taxon>
        <taxon>Alphaproteobacteria</taxon>
        <taxon>Hyphomicrobiales</taxon>
        <taxon>Phyllobacteriaceae</taxon>
        <taxon>Tianweitania</taxon>
    </lineage>
</organism>
<dbReference type="SUPFAM" id="SSF82689">
    <property type="entry name" value="Mechanosensitive channel protein MscS (YggB), C-terminal domain"/>
    <property type="match status" value="1"/>
</dbReference>
<dbReference type="Gene3D" id="2.30.30.60">
    <property type="match status" value="1"/>
</dbReference>
<feature type="transmembrane region" description="Helical" evidence="7">
    <location>
        <begin position="200"/>
        <end position="219"/>
    </location>
</feature>
<dbReference type="Gene3D" id="1.10.287.1260">
    <property type="match status" value="1"/>
</dbReference>
<comment type="similarity">
    <text evidence="2">Belongs to the MscS (TC 1.A.23) family.</text>
</comment>
<feature type="domain" description="DUF3772" evidence="10">
    <location>
        <begin position="126"/>
        <end position="188"/>
    </location>
</feature>
<evidence type="ECO:0000256" key="5">
    <source>
        <dbReference type="ARBA" id="ARBA00022989"/>
    </source>
</evidence>
<dbReference type="SUPFAM" id="SSF82861">
    <property type="entry name" value="Mechanosensitive channel protein MscS (YggB), transmembrane region"/>
    <property type="match status" value="1"/>
</dbReference>
<keyword evidence="12" id="KW-1185">Reference proteome</keyword>
<reference evidence="11 12" key="1">
    <citation type="submission" date="2021-03" db="EMBL/GenBank/DDBJ databases">
        <title>Tianweitania aestuarii sp. nov., isolated from a tidal flat.</title>
        <authorList>
            <person name="Park S."/>
            <person name="Yoon J.-H."/>
        </authorList>
    </citation>
    <scope>NUCLEOTIDE SEQUENCE [LARGE SCALE GENOMIC DNA]</scope>
    <source>
        <strain evidence="11 12">BSSL-BM11</strain>
    </source>
</reference>
<feature type="transmembrane region" description="Helical" evidence="7">
    <location>
        <begin position="602"/>
        <end position="620"/>
    </location>
</feature>
<feature type="transmembrane region" description="Helical" evidence="7">
    <location>
        <begin position="480"/>
        <end position="504"/>
    </location>
</feature>
<dbReference type="InterPro" id="IPR022249">
    <property type="entry name" value="DUF3772"/>
</dbReference>
<feature type="transmembrane region" description="Helical" evidence="7">
    <location>
        <begin position="325"/>
        <end position="350"/>
    </location>
</feature>
<feature type="transmembrane region" description="Helical" evidence="7">
    <location>
        <begin position="577"/>
        <end position="595"/>
    </location>
</feature>
<feature type="signal peptide" evidence="8">
    <location>
        <begin position="1"/>
        <end position="23"/>
    </location>
</feature>
<evidence type="ECO:0000256" key="1">
    <source>
        <dbReference type="ARBA" id="ARBA00004651"/>
    </source>
</evidence>
<dbReference type="InterPro" id="IPR010920">
    <property type="entry name" value="LSM_dom_sf"/>
</dbReference>
<dbReference type="InterPro" id="IPR011066">
    <property type="entry name" value="MscS_channel_C_sf"/>
</dbReference>
<dbReference type="EMBL" id="JAFMNX010000005">
    <property type="protein sequence ID" value="MBS9722363.1"/>
    <property type="molecule type" value="Genomic_DNA"/>
</dbReference>
<gene>
    <name evidence="11" type="ORF">JYU29_16845</name>
</gene>
<protein>
    <submittedName>
        <fullName evidence="11">Mechanosensitive ion channel family protein</fullName>
    </submittedName>
</protein>
<dbReference type="InterPro" id="IPR011014">
    <property type="entry name" value="MscS_channel_TM-2"/>
</dbReference>
<keyword evidence="8" id="KW-0732">Signal</keyword>
<dbReference type="InterPro" id="IPR006685">
    <property type="entry name" value="MscS_channel_2nd"/>
</dbReference>
<evidence type="ECO:0000256" key="3">
    <source>
        <dbReference type="ARBA" id="ARBA00022475"/>
    </source>
</evidence>